<dbReference type="InterPro" id="IPR045093">
    <property type="entry name" value="Cullin"/>
</dbReference>
<evidence type="ECO:0000259" key="3">
    <source>
        <dbReference type="Pfam" id="PF00888"/>
    </source>
</evidence>
<dbReference type="InterPro" id="IPR001373">
    <property type="entry name" value="Cullin_N"/>
</dbReference>
<organism evidence="4 5">
    <name type="scientific">Canavalia gladiata</name>
    <name type="common">Sword bean</name>
    <name type="synonym">Dolichos gladiatus</name>
    <dbReference type="NCBI Taxonomy" id="3824"/>
    <lineage>
        <taxon>Eukaryota</taxon>
        <taxon>Viridiplantae</taxon>
        <taxon>Streptophyta</taxon>
        <taxon>Embryophyta</taxon>
        <taxon>Tracheophyta</taxon>
        <taxon>Spermatophyta</taxon>
        <taxon>Magnoliopsida</taxon>
        <taxon>eudicotyledons</taxon>
        <taxon>Gunneridae</taxon>
        <taxon>Pentapetalae</taxon>
        <taxon>rosids</taxon>
        <taxon>fabids</taxon>
        <taxon>Fabales</taxon>
        <taxon>Fabaceae</taxon>
        <taxon>Papilionoideae</taxon>
        <taxon>50 kb inversion clade</taxon>
        <taxon>NPAAA clade</taxon>
        <taxon>indigoferoid/millettioid clade</taxon>
        <taxon>Phaseoleae</taxon>
        <taxon>Canavalia</taxon>
    </lineage>
</organism>
<name>A0AAN9PWS5_CANGL</name>
<evidence type="ECO:0000256" key="2">
    <source>
        <dbReference type="SAM" id="Phobius"/>
    </source>
</evidence>
<dbReference type="GO" id="GO:0006511">
    <property type="term" value="P:ubiquitin-dependent protein catabolic process"/>
    <property type="evidence" value="ECO:0007669"/>
    <property type="project" value="InterPro"/>
</dbReference>
<sequence>MSRKWNEHNKALQVIRDILRYMDRTHIPRAQKTPVHELGLNLWRENVIYSNQIKTRLLNTLAIGMRYLKRAKRRLNEEIDRVSHCLDLILVINWLVLVIPLMVICSISSDDEI</sequence>
<evidence type="ECO:0000256" key="1">
    <source>
        <dbReference type="ARBA" id="ARBA00006019"/>
    </source>
</evidence>
<comment type="caution">
    <text evidence="4">The sequence shown here is derived from an EMBL/GenBank/DDBJ whole genome shotgun (WGS) entry which is preliminary data.</text>
</comment>
<comment type="similarity">
    <text evidence="1">Belongs to the cullin family.</text>
</comment>
<evidence type="ECO:0000313" key="5">
    <source>
        <dbReference type="Proteomes" id="UP001367508"/>
    </source>
</evidence>
<dbReference type="AlphaFoldDB" id="A0AAN9PWS5"/>
<keyword evidence="2" id="KW-0812">Transmembrane</keyword>
<dbReference type="SUPFAM" id="SSF74788">
    <property type="entry name" value="Cullin repeat-like"/>
    <property type="match status" value="1"/>
</dbReference>
<dbReference type="EMBL" id="JAYMYQ010000009">
    <property type="protein sequence ID" value="KAK7313851.1"/>
    <property type="molecule type" value="Genomic_DNA"/>
</dbReference>
<proteinExistence type="inferred from homology"/>
<dbReference type="Proteomes" id="UP001367508">
    <property type="component" value="Unassembled WGS sequence"/>
</dbReference>
<dbReference type="PANTHER" id="PTHR11932">
    <property type="entry name" value="CULLIN"/>
    <property type="match status" value="1"/>
</dbReference>
<gene>
    <name evidence="4" type="ORF">VNO77_39053</name>
</gene>
<keyword evidence="2" id="KW-1133">Transmembrane helix</keyword>
<protein>
    <recommendedName>
        <fullName evidence="3">Cullin N-terminal domain-containing protein</fullName>
    </recommendedName>
</protein>
<reference evidence="4 5" key="1">
    <citation type="submission" date="2024-01" db="EMBL/GenBank/DDBJ databases">
        <title>The genomes of 5 underutilized Papilionoideae crops provide insights into root nodulation and disease resistanc.</title>
        <authorList>
            <person name="Jiang F."/>
        </authorList>
    </citation>
    <scope>NUCLEOTIDE SEQUENCE [LARGE SCALE GENOMIC DNA]</scope>
    <source>
        <strain evidence="4">LVBAO_FW01</strain>
        <tissue evidence="4">Leaves</tissue>
    </source>
</reference>
<dbReference type="Pfam" id="PF00888">
    <property type="entry name" value="Cullin"/>
    <property type="match status" value="1"/>
</dbReference>
<evidence type="ECO:0000313" key="4">
    <source>
        <dbReference type="EMBL" id="KAK7313851.1"/>
    </source>
</evidence>
<feature type="transmembrane region" description="Helical" evidence="2">
    <location>
        <begin position="88"/>
        <end position="109"/>
    </location>
</feature>
<keyword evidence="5" id="KW-1185">Reference proteome</keyword>
<accession>A0AAN9PWS5</accession>
<dbReference type="Gene3D" id="1.20.1310.10">
    <property type="entry name" value="Cullin Repeats"/>
    <property type="match status" value="1"/>
</dbReference>
<feature type="domain" description="Cullin N-terminal" evidence="3">
    <location>
        <begin position="1"/>
        <end position="61"/>
    </location>
</feature>
<keyword evidence="2" id="KW-0472">Membrane</keyword>
<dbReference type="InterPro" id="IPR016159">
    <property type="entry name" value="Cullin_repeat-like_dom_sf"/>
</dbReference>
<dbReference type="GO" id="GO:0031625">
    <property type="term" value="F:ubiquitin protein ligase binding"/>
    <property type="evidence" value="ECO:0007669"/>
    <property type="project" value="InterPro"/>
</dbReference>